<dbReference type="GO" id="GO:0016853">
    <property type="term" value="F:isomerase activity"/>
    <property type="evidence" value="ECO:0007669"/>
    <property type="project" value="UniProtKB-KW"/>
</dbReference>
<comment type="caution">
    <text evidence="2">The sequence shown here is derived from an EMBL/GenBank/DDBJ whole genome shotgun (WGS) entry which is preliminary data.</text>
</comment>
<evidence type="ECO:0000313" key="3">
    <source>
        <dbReference type="Proteomes" id="UP001169760"/>
    </source>
</evidence>
<proteinExistence type="predicted"/>
<feature type="region of interest" description="Disordered" evidence="1">
    <location>
        <begin position="634"/>
        <end position="654"/>
    </location>
</feature>
<evidence type="ECO:0000313" key="2">
    <source>
        <dbReference type="EMBL" id="MDO6423460.1"/>
    </source>
</evidence>
<reference evidence="2" key="1">
    <citation type="submission" date="2023-07" db="EMBL/GenBank/DDBJ databases">
        <title>Genome content predicts the carbon catabolic preferences of heterotrophic bacteria.</title>
        <authorList>
            <person name="Gralka M."/>
        </authorList>
    </citation>
    <scope>NUCLEOTIDE SEQUENCE</scope>
    <source>
        <strain evidence="2">I3M17_2</strain>
    </source>
</reference>
<gene>
    <name evidence="2" type="ORF">Q4521_13350</name>
</gene>
<keyword evidence="2" id="KW-0413">Isomerase</keyword>
<protein>
    <submittedName>
        <fullName evidence="2">Fatty acid cis/trans isomerase</fullName>
    </submittedName>
</protein>
<dbReference type="Proteomes" id="UP001169760">
    <property type="component" value="Unassembled WGS sequence"/>
</dbReference>
<dbReference type="InterPro" id="IPR010706">
    <property type="entry name" value="Fatty_acid_cis-trans_isomerase"/>
</dbReference>
<dbReference type="EMBL" id="JAUOPB010000009">
    <property type="protein sequence ID" value="MDO6423460.1"/>
    <property type="molecule type" value="Genomic_DNA"/>
</dbReference>
<name>A0AAW7X7A4_9GAMM</name>
<dbReference type="RefSeq" id="WP_303493128.1">
    <property type="nucleotide sequence ID" value="NZ_JAUOPB010000009.1"/>
</dbReference>
<dbReference type="Pfam" id="PF06934">
    <property type="entry name" value="CTI"/>
    <property type="match status" value="1"/>
</dbReference>
<organism evidence="2 3">
    <name type="scientific">Saccharophagus degradans</name>
    <dbReference type="NCBI Taxonomy" id="86304"/>
    <lineage>
        <taxon>Bacteria</taxon>
        <taxon>Pseudomonadati</taxon>
        <taxon>Pseudomonadota</taxon>
        <taxon>Gammaproteobacteria</taxon>
        <taxon>Cellvibrionales</taxon>
        <taxon>Cellvibrionaceae</taxon>
        <taxon>Saccharophagus</taxon>
    </lineage>
</organism>
<sequence>MLRNKTSVLFIALALTAMVAGLSYYYIQEQREEPAFTVLPHNTVHEEVNYYSDIQPILDQKCVACHSCFDAPCQLKLVNTKGLLRGATAKQVYNGGRTEPQQPTRLNLDGNTEAEWRNLGFHSVLETNNQSPLLKSFIAWGFATQNSENANTLNEAIKENNIELGTTRENQCSATTEEFNRFTHSHPHNGMPLATQGLSQSEYDLVMTWFEQGATIPDAPWTINKQDKGMIQKWEDWLNETSNERKLLARYIYEHLFLAHLYLQPDDKLAERILDSELKYPVNFYRLVRSSTPSGTAISPINTALPNQPPQSDVYYRLQPVEETIVYKSHISYRFDKNRLTEIESLFTSESWKVEDLPSYDYEFRSNPFKTYNAIPAKLRYKFLLQDAEYFVRTFIRGPVCHGPIATDVIRDHFWVMFENPETELFVNNKNYRQSVESLLGLPGENSQLSEFGDEWTIYQNNRNKYAQDRNTAYRQSYNTGRPLNTIWTEKGENPNAFLTVFRHHNNATVLQGWQGSKPRTAWVLDYPLFERTYYELVAGFDVFGNVSHQLQTRLYFDLIRHGGETNFLAYMPKGSREAIFNHWYQGLAQLKTSISYPKLDTLALGAPELNESAPKDAFFNYFFDKFPSSTNAHDPINRAEASTSNTKDRKEQAHTQSLVATQLASIASKPAKELSFIEDLPDLSLLLITPNIATSNIATPNIATSNIATSNNVTSSNENQSIVYSLVRNRMHSNVAFLTGEELRYQPEQDYLSIQKGLVGSYPNLIFKVNESDINRFIGTLNTPDNDTEFRERMDEFILKRLDDNFWETVHAISNTEKIRNPISSGLLDLNRYGSW</sequence>
<evidence type="ECO:0000256" key="1">
    <source>
        <dbReference type="SAM" id="MobiDB-lite"/>
    </source>
</evidence>
<accession>A0AAW7X7A4</accession>
<dbReference type="AlphaFoldDB" id="A0AAW7X7A4"/>